<dbReference type="Gene3D" id="3.20.20.450">
    <property type="entry name" value="EAL domain"/>
    <property type="match status" value="1"/>
</dbReference>
<dbReference type="Pfam" id="PF00563">
    <property type="entry name" value="EAL"/>
    <property type="match status" value="1"/>
</dbReference>
<accession>A0A844ZP95</accession>
<dbReference type="PROSITE" id="PS50883">
    <property type="entry name" value="EAL"/>
    <property type="match status" value="1"/>
</dbReference>
<dbReference type="InterPro" id="IPR035919">
    <property type="entry name" value="EAL_sf"/>
</dbReference>
<evidence type="ECO:0000313" key="3">
    <source>
        <dbReference type="EMBL" id="MXO89162.1"/>
    </source>
</evidence>
<gene>
    <name evidence="3" type="ORF">GRI32_10455</name>
</gene>
<comment type="caution">
    <text evidence="3">The sequence shown here is derived from an EMBL/GenBank/DDBJ whole genome shotgun (WGS) entry which is preliminary data.</text>
</comment>
<dbReference type="InterPro" id="IPR003018">
    <property type="entry name" value="GAF"/>
</dbReference>
<dbReference type="OrthoDB" id="1673646at2"/>
<dbReference type="InterPro" id="IPR001633">
    <property type="entry name" value="EAL_dom"/>
</dbReference>
<proteinExistence type="predicted"/>
<dbReference type="SMART" id="SM00052">
    <property type="entry name" value="EAL"/>
    <property type="match status" value="1"/>
</dbReference>
<feature type="region of interest" description="Disordered" evidence="1">
    <location>
        <begin position="415"/>
        <end position="447"/>
    </location>
</feature>
<dbReference type="InterPro" id="IPR050706">
    <property type="entry name" value="Cyclic-di-GMP_PDE-like"/>
</dbReference>
<organism evidence="3 4">
    <name type="scientific">Alteraurantiacibacter aestuarii</name>
    <dbReference type="NCBI Taxonomy" id="650004"/>
    <lineage>
        <taxon>Bacteria</taxon>
        <taxon>Pseudomonadati</taxon>
        <taxon>Pseudomonadota</taxon>
        <taxon>Alphaproteobacteria</taxon>
        <taxon>Sphingomonadales</taxon>
        <taxon>Erythrobacteraceae</taxon>
        <taxon>Alteraurantiacibacter</taxon>
    </lineage>
</organism>
<dbReference type="PANTHER" id="PTHR33121">
    <property type="entry name" value="CYCLIC DI-GMP PHOSPHODIESTERASE PDEF"/>
    <property type="match status" value="1"/>
</dbReference>
<evidence type="ECO:0000256" key="1">
    <source>
        <dbReference type="SAM" id="MobiDB-lite"/>
    </source>
</evidence>
<dbReference type="InterPro" id="IPR029016">
    <property type="entry name" value="GAF-like_dom_sf"/>
</dbReference>
<evidence type="ECO:0000259" key="2">
    <source>
        <dbReference type="PROSITE" id="PS50883"/>
    </source>
</evidence>
<dbReference type="Gene3D" id="3.30.450.40">
    <property type="match status" value="1"/>
</dbReference>
<dbReference type="PANTHER" id="PTHR33121:SF76">
    <property type="entry name" value="SIGNALING PROTEIN"/>
    <property type="match status" value="1"/>
</dbReference>
<dbReference type="EMBL" id="WTYY01000005">
    <property type="protein sequence ID" value="MXO89162.1"/>
    <property type="molecule type" value="Genomic_DNA"/>
</dbReference>
<dbReference type="RefSeq" id="WP_160591998.1">
    <property type="nucleotide sequence ID" value="NZ_BAAAFP010000001.1"/>
</dbReference>
<dbReference type="SMART" id="SM00065">
    <property type="entry name" value="GAF"/>
    <property type="match status" value="1"/>
</dbReference>
<reference evidence="3 4" key="1">
    <citation type="submission" date="2019-12" db="EMBL/GenBank/DDBJ databases">
        <title>Genomic-based taxomic classification of the family Erythrobacteraceae.</title>
        <authorList>
            <person name="Xu L."/>
        </authorList>
    </citation>
    <scope>NUCLEOTIDE SEQUENCE [LARGE SCALE GENOMIC DNA]</scope>
    <source>
        <strain evidence="3 4">JCM 16339</strain>
    </source>
</reference>
<name>A0A844ZP95_9SPHN</name>
<dbReference type="Pfam" id="PF01590">
    <property type="entry name" value="GAF"/>
    <property type="match status" value="1"/>
</dbReference>
<keyword evidence="4" id="KW-1185">Reference proteome</keyword>
<sequence length="447" mass="48465">MAVAEIQLPAPGIPTGPLADQLLHDGAIDRILAAVRGHLGLEIAFVSRYVEGGLRELTHVHTDLDLPMGAGFQEPVENSYCWHILEGRLPELIQDADDHPFAKTLAITDFLPVGCHLNVPLRLTDGSVWGSFCALGREPDRSLGQRDMGVIRAFAGLAAERIESSMQQDMELARTRNRIEDMLDGHAITIFHQPIHALDTNEAIGVECLARFPNNNKRGPEAWFEDAEKVGLGVELEMAAVRGALETLSHIPAGKYAAVNVSPATILSGALEEALEGADSAKLVIEVTEHQQVDDFAALSKKLARLKGKVRIAIDDVGTGYSGLRHIVDLQPDILKMDMALTRDIHRDPARRALTGALVQLSRDIGCKLVAEGIETIEERDAMAALGVDYGQGYFYARPLPVVAAQQHLLGRVDDDAEPDLSPEETRGTPSKNDQPVMGLVPRTANG</sequence>
<dbReference type="AlphaFoldDB" id="A0A844ZP95"/>
<feature type="domain" description="EAL" evidence="2">
    <location>
        <begin position="172"/>
        <end position="413"/>
    </location>
</feature>
<dbReference type="Proteomes" id="UP000435243">
    <property type="component" value="Unassembled WGS sequence"/>
</dbReference>
<dbReference type="CDD" id="cd01948">
    <property type="entry name" value="EAL"/>
    <property type="match status" value="1"/>
</dbReference>
<dbReference type="SUPFAM" id="SSF55781">
    <property type="entry name" value="GAF domain-like"/>
    <property type="match status" value="1"/>
</dbReference>
<evidence type="ECO:0000313" key="4">
    <source>
        <dbReference type="Proteomes" id="UP000435243"/>
    </source>
</evidence>
<protein>
    <submittedName>
        <fullName evidence="3">EAL domain-containing protein</fullName>
    </submittedName>
</protein>
<dbReference type="SUPFAM" id="SSF141868">
    <property type="entry name" value="EAL domain-like"/>
    <property type="match status" value="1"/>
</dbReference>
<dbReference type="GO" id="GO:0071111">
    <property type="term" value="F:cyclic-guanylate-specific phosphodiesterase activity"/>
    <property type="evidence" value="ECO:0007669"/>
    <property type="project" value="InterPro"/>
</dbReference>